<dbReference type="EMBL" id="GFPF01008282">
    <property type="protein sequence ID" value="MAA19428.1"/>
    <property type="molecule type" value="Transcribed_RNA"/>
</dbReference>
<name>A0A224YP94_9ACAR</name>
<dbReference type="AlphaFoldDB" id="A0A224YP94"/>
<evidence type="ECO:0000313" key="1">
    <source>
        <dbReference type="EMBL" id="MAA19428.1"/>
    </source>
</evidence>
<sequence>MFLSSDVNRAYCDFLLSVIPEFEKVNVFLQSGAPQVHLLREVLSNLLREIMSRFVKPSVIKKADVLADIDYKSCVSQRSDEDIVIGSRTTQTLQSLKIEEREEFFYTCKKVLRCSSRVRDPKISTEM</sequence>
<accession>A0A224YP94</accession>
<reference evidence="1" key="1">
    <citation type="journal article" date="2017" name="Parasit. Vectors">
        <title>Sialotranscriptomics of Rhipicephalus zambeziensis reveals intricate expression profiles of secretory proteins and suggests tight temporal transcriptional regulation during blood-feeding.</title>
        <authorList>
            <person name="de Castro M.H."/>
            <person name="de Klerk D."/>
            <person name="Pienaar R."/>
            <person name="Rees D.J.G."/>
            <person name="Mans B.J."/>
        </authorList>
    </citation>
    <scope>NUCLEOTIDE SEQUENCE</scope>
    <source>
        <tissue evidence="1">Salivary glands</tissue>
    </source>
</reference>
<organism evidence="1">
    <name type="scientific">Rhipicephalus zambeziensis</name>
    <dbReference type="NCBI Taxonomy" id="60191"/>
    <lineage>
        <taxon>Eukaryota</taxon>
        <taxon>Metazoa</taxon>
        <taxon>Ecdysozoa</taxon>
        <taxon>Arthropoda</taxon>
        <taxon>Chelicerata</taxon>
        <taxon>Arachnida</taxon>
        <taxon>Acari</taxon>
        <taxon>Parasitiformes</taxon>
        <taxon>Ixodida</taxon>
        <taxon>Ixodoidea</taxon>
        <taxon>Ixodidae</taxon>
        <taxon>Rhipicephalinae</taxon>
        <taxon>Rhipicephalus</taxon>
        <taxon>Rhipicephalus</taxon>
    </lineage>
</organism>
<proteinExistence type="predicted"/>
<protein>
    <submittedName>
        <fullName evidence="1">Hat8 sp</fullName>
    </submittedName>
</protein>